<evidence type="ECO:0000313" key="2">
    <source>
        <dbReference type="Proteomes" id="UP000008144"/>
    </source>
</evidence>
<reference evidence="1" key="4">
    <citation type="submission" date="2025-09" db="UniProtKB">
        <authorList>
            <consortium name="Ensembl"/>
        </authorList>
    </citation>
    <scope>IDENTIFICATION</scope>
</reference>
<dbReference type="HOGENOM" id="CLU_2891628_0_0_1"/>
<dbReference type="InParanoid" id="F6QCD1"/>
<proteinExistence type="predicted"/>
<dbReference type="AlphaFoldDB" id="F6QCD1"/>
<name>F6QCD1_CIOIN</name>
<organism evidence="1 2">
    <name type="scientific">Ciona intestinalis</name>
    <name type="common">Transparent sea squirt</name>
    <name type="synonym">Ascidia intestinalis</name>
    <dbReference type="NCBI Taxonomy" id="7719"/>
    <lineage>
        <taxon>Eukaryota</taxon>
        <taxon>Metazoa</taxon>
        <taxon>Chordata</taxon>
        <taxon>Tunicata</taxon>
        <taxon>Ascidiacea</taxon>
        <taxon>Phlebobranchia</taxon>
        <taxon>Cionidae</taxon>
        <taxon>Ciona</taxon>
    </lineage>
</organism>
<dbReference type="Proteomes" id="UP000008144">
    <property type="component" value="Chromosome 8"/>
</dbReference>
<reference evidence="1" key="2">
    <citation type="journal article" date="2008" name="Genome Biol.">
        <title>Improved genome assembly and evidence-based global gene model set for the chordate Ciona intestinalis: new insight into intron and operon populations.</title>
        <authorList>
            <person name="Satou Y."/>
            <person name="Mineta K."/>
            <person name="Ogasawara M."/>
            <person name="Sasakura Y."/>
            <person name="Shoguchi E."/>
            <person name="Ueno K."/>
            <person name="Yamada L."/>
            <person name="Matsumoto J."/>
            <person name="Wasserscheid J."/>
            <person name="Dewar K."/>
            <person name="Wiley G.B."/>
            <person name="Macmil S.L."/>
            <person name="Roe B.A."/>
            <person name="Zeller R.W."/>
            <person name="Hastings K.E."/>
            <person name="Lemaire P."/>
            <person name="Lindquist E."/>
            <person name="Endo T."/>
            <person name="Hotta K."/>
            <person name="Inaba K."/>
        </authorList>
    </citation>
    <scope>NUCLEOTIDE SEQUENCE [LARGE SCALE GENOMIC DNA]</scope>
    <source>
        <strain evidence="1">wild type</strain>
    </source>
</reference>
<dbReference type="EMBL" id="EAAA01002709">
    <property type="status" value="NOT_ANNOTATED_CDS"/>
    <property type="molecule type" value="Genomic_DNA"/>
</dbReference>
<reference evidence="1" key="3">
    <citation type="submission" date="2025-08" db="UniProtKB">
        <authorList>
            <consortium name="Ensembl"/>
        </authorList>
    </citation>
    <scope>IDENTIFICATION</scope>
</reference>
<dbReference type="Ensembl" id="ENSCINT00000029158.2">
    <property type="protein sequence ID" value="ENSCINP00000028912.2"/>
    <property type="gene ID" value="ENSCING00000016831.2"/>
</dbReference>
<keyword evidence="2" id="KW-1185">Reference proteome</keyword>
<sequence length="63" mass="7434">MTEYAIVVTEVMNGNIQIFVKTIVLSFGNWRKLDWPKKKIKQIEGSFLDKSFQKLVFLKKLKD</sequence>
<evidence type="ECO:0000313" key="1">
    <source>
        <dbReference type="Ensembl" id="ENSCINP00000028912.2"/>
    </source>
</evidence>
<reference evidence="2" key="1">
    <citation type="journal article" date="2002" name="Science">
        <title>The draft genome of Ciona intestinalis: insights into chordate and vertebrate origins.</title>
        <authorList>
            <person name="Dehal P."/>
            <person name="Satou Y."/>
            <person name="Campbell R.K."/>
            <person name="Chapman J."/>
            <person name="Degnan B."/>
            <person name="De Tomaso A."/>
            <person name="Davidson B."/>
            <person name="Di Gregorio A."/>
            <person name="Gelpke M."/>
            <person name="Goodstein D.M."/>
            <person name="Harafuji N."/>
            <person name="Hastings K.E."/>
            <person name="Ho I."/>
            <person name="Hotta K."/>
            <person name="Huang W."/>
            <person name="Kawashima T."/>
            <person name="Lemaire P."/>
            <person name="Martinez D."/>
            <person name="Meinertzhagen I.A."/>
            <person name="Necula S."/>
            <person name="Nonaka M."/>
            <person name="Putnam N."/>
            <person name="Rash S."/>
            <person name="Saiga H."/>
            <person name="Satake M."/>
            <person name="Terry A."/>
            <person name="Yamada L."/>
            <person name="Wang H.G."/>
            <person name="Awazu S."/>
            <person name="Azumi K."/>
            <person name="Boore J."/>
            <person name="Branno M."/>
            <person name="Chin-Bow S."/>
            <person name="DeSantis R."/>
            <person name="Doyle S."/>
            <person name="Francino P."/>
            <person name="Keys D.N."/>
            <person name="Haga S."/>
            <person name="Hayashi H."/>
            <person name="Hino K."/>
            <person name="Imai K.S."/>
            <person name="Inaba K."/>
            <person name="Kano S."/>
            <person name="Kobayashi K."/>
            <person name="Kobayashi M."/>
            <person name="Lee B.I."/>
            <person name="Makabe K.W."/>
            <person name="Manohar C."/>
            <person name="Matassi G."/>
            <person name="Medina M."/>
            <person name="Mochizuki Y."/>
            <person name="Mount S."/>
            <person name="Morishita T."/>
            <person name="Miura S."/>
            <person name="Nakayama A."/>
            <person name="Nishizaka S."/>
            <person name="Nomoto H."/>
            <person name="Ohta F."/>
            <person name="Oishi K."/>
            <person name="Rigoutsos I."/>
            <person name="Sano M."/>
            <person name="Sasaki A."/>
            <person name="Sasakura Y."/>
            <person name="Shoguchi E."/>
            <person name="Shin-i T."/>
            <person name="Spagnuolo A."/>
            <person name="Stainier D."/>
            <person name="Suzuki M.M."/>
            <person name="Tassy O."/>
            <person name="Takatori N."/>
            <person name="Tokuoka M."/>
            <person name="Yagi K."/>
            <person name="Yoshizaki F."/>
            <person name="Wada S."/>
            <person name="Zhang C."/>
            <person name="Hyatt P.D."/>
            <person name="Larimer F."/>
            <person name="Detter C."/>
            <person name="Doggett N."/>
            <person name="Glavina T."/>
            <person name="Hawkins T."/>
            <person name="Richardson P."/>
            <person name="Lucas S."/>
            <person name="Kohara Y."/>
            <person name="Levine M."/>
            <person name="Satoh N."/>
            <person name="Rokhsar D.S."/>
        </authorList>
    </citation>
    <scope>NUCLEOTIDE SEQUENCE [LARGE SCALE GENOMIC DNA]</scope>
</reference>
<protein>
    <submittedName>
        <fullName evidence="1">Uncharacterized protein</fullName>
    </submittedName>
</protein>
<accession>F6QCD1</accession>